<feature type="region of interest" description="Disordered" evidence="11">
    <location>
        <begin position="297"/>
        <end position="352"/>
    </location>
</feature>
<dbReference type="EMBL" id="BONQ01000164">
    <property type="protein sequence ID" value="GIG51836.1"/>
    <property type="molecule type" value="Genomic_DNA"/>
</dbReference>
<gene>
    <name evidence="13" type="ORF">Dsi01nite_098770</name>
</gene>
<proteinExistence type="inferred from homology"/>
<dbReference type="GO" id="GO:0004222">
    <property type="term" value="F:metalloendopeptidase activity"/>
    <property type="evidence" value="ECO:0007669"/>
    <property type="project" value="InterPro"/>
</dbReference>
<evidence type="ECO:0000256" key="4">
    <source>
        <dbReference type="ARBA" id="ARBA00022723"/>
    </source>
</evidence>
<dbReference type="Proteomes" id="UP000660611">
    <property type="component" value="Unassembled WGS sequence"/>
</dbReference>
<keyword evidence="7" id="KW-1133">Transmembrane helix</keyword>
<keyword evidence="5 10" id="KW-0378">Hydrolase</keyword>
<evidence type="ECO:0000256" key="8">
    <source>
        <dbReference type="ARBA" id="ARBA00023049"/>
    </source>
</evidence>
<dbReference type="Pfam" id="PF01435">
    <property type="entry name" value="Peptidase_M48"/>
    <property type="match status" value="1"/>
</dbReference>
<feature type="compositionally biased region" description="Basic and acidic residues" evidence="11">
    <location>
        <begin position="297"/>
        <end position="317"/>
    </location>
</feature>
<dbReference type="CDD" id="cd07325">
    <property type="entry name" value="M48_Ste24p_like"/>
    <property type="match status" value="1"/>
</dbReference>
<dbReference type="PANTHER" id="PTHR43221:SF3">
    <property type="entry name" value="SLL1280 PROTEIN"/>
    <property type="match status" value="1"/>
</dbReference>
<evidence type="ECO:0000313" key="14">
    <source>
        <dbReference type="Proteomes" id="UP000660611"/>
    </source>
</evidence>
<evidence type="ECO:0000256" key="3">
    <source>
        <dbReference type="ARBA" id="ARBA00022692"/>
    </source>
</evidence>
<comment type="cofactor">
    <cofactor evidence="10">
        <name>Zn(2+)</name>
        <dbReference type="ChEBI" id="CHEBI:29105"/>
    </cofactor>
    <text evidence="10">Binds 1 zinc ion per subunit.</text>
</comment>
<dbReference type="InterPro" id="IPR001915">
    <property type="entry name" value="Peptidase_M48"/>
</dbReference>
<reference evidence="13" key="1">
    <citation type="submission" date="2021-01" db="EMBL/GenBank/DDBJ databases">
        <title>Whole genome shotgun sequence of Dactylosporangium siamense NBRC 106093.</title>
        <authorList>
            <person name="Komaki H."/>
            <person name="Tamura T."/>
        </authorList>
    </citation>
    <scope>NUCLEOTIDE SEQUENCE</scope>
    <source>
        <strain evidence="13">NBRC 106093</strain>
    </source>
</reference>
<keyword evidence="4" id="KW-0479">Metal-binding</keyword>
<evidence type="ECO:0000256" key="7">
    <source>
        <dbReference type="ARBA" id="ARBA00022989"/>
    </source>
</evidence>
<dbReference type="GO" id="GO:0006508">
    <property type="term" value="P:proteolysis"/>
    <property type="evidence" value="ECO:0007669"/>
    <property type="project" value="UniProtKB-KW"/>
</dbReference>
<evidence type="ECO:0000256" key="11">
    <source>
        <dbReference type="SAM" id="MobiDB-lite"/>
    </source>
</evidence>
<dbReference type="RefSeq" id="WP_203853445.1">
    <property type="nucleotide sequence ID" value="NZ_BAAAVW010000010.1"/>
</dbReference>
<keyword evidence="14" id="KW-1185">Reference proteome</keyword>
<keyword evidence="6 10" id="KW-0862">Zinc</keyword>
<evidence type="ECO:0000256" key="6">
    <source>
        <dbReference type="ARBA" id="ARBA00022833"/>
    </source>
</evidence>
<keyword evidence="1" id="KW-1003">Cell membrane</keyword>
<protein>
    <submittedName>
        <fullName evidence="13">Peptidase M48</fullName>
    </submittedName>
</protein>
<evidence type="ECO:0000256" key="2">
    <source>
        <dbReference type="ARBA" id="ARBA00022670"/>
    </source>
</evidence>
<evidence type="ECO:0000256" key="10">
    <source>
        <dbReference type="RuleBase" id="RU003983"/>
    </source>
</evidence>
<keyword evidence="3" id="KW-0812">Transmembrane</keyword>
<comment type="caution">
    <text evidence="13">The sequence shown here is derived from an EMBL/GenBank/DDBJ whole genome shotgun (WGS) entry which is preliminary data.</text>
</comment>
<keyword evidence="8 10" id="KW-0482">Metalloprotease</keyword>
<dbReference type="GO" id="GO:0046872">
    <property type="term" value="F:metal ion binding"/>
    <property type="evidence" value="ECO:0007669"/>
    <property type="project" value="UniProtKB-KW"/>
</dbReference>
<dbReference type="InterPro" id="IPR050083">
    <property type="entry name" value="HtpX_protease"/>
</dbReference>
<dbReference type="AlphaFoldDB" id="A0A919UGY4"/>
<organism evidence="13 14">
    <name type="scientific">Dactylosporangium siamense</name>
    <dbReference type="NCBI Taxonomy" id="685454"/>
    <lineage>
        <taxon>Bacteria</taxon>
        <taxon>Bacillati</taxon>
        <taxon>Actinomycetota</taxon>
        <taxon>Actinomycetes</taxon>
        <taxon>Micromonosporales</taxon>
        <taxon>Micromonosporaceae</taxon>
        <taxon>Dactylosporangium</taxon>
    </lineage>
</organism>
<feature type="domain" description="Peptidase M48" evidence="12">
    <location>
        <begin position="77"/>
        <end position="272"/>
    </location>
</feature>
<sequence>MGGKQVAVSDLPADWPRRSRFAGISSRAYEHPADRAALVAMRKVPGADVAVKKVRSVLSDRMLRMEQLGSAVCTSERQFSRVHAMLRDAADVLDLDSVPELYIRQRPEVNAAAVGVGEPFIVLDTGLLDVMEPDELRFIIGHELGHVMSGHVLYKTIARYLITIGTMAAGVPLSGLAMQAIHAALLEWSRKAELSSDRAGLLVSQDPAICLRALMKLAGGRYAGEMDLEEFLRQADEYSQITDVRDHVARYLVAHDLTHPMTAVRAGELNRWALGPDYAMLIAGIFPLRRHDSATSMRQEVRETASHYGVRLKEQTDRLGSSVRRRISGNRQLELEQGDPEPSPGTPAGETP</sequence>
<dbReference type="Gene3D" id="3.30.2010.10">
    <property type="entry name" value="Metalloproteases ('zincins'), catalytic domain"/>
    <property type="match status" value="1"/>
</dbReference>
<comment type="similarity">
    <text evidence="10">Belongs to the peptidase M48 family.</text>
</comment>
<evidence type="ECO:0000259" key="12">
    <source>
        <dbReference type="Pfam" id="PF01435"/>
    </source>
</evidence>
<keyword evidence="9" id="KW-0472">Membrane</keyword>
<keyword evidence="2 10" id="KW-0645">Protease</keyword>
<evidence type="ECO:0000256" key="5">
    <source>
        <dbReference type="ARBA" id="ARBA00022801"/>
    </source>
</evidence>
<name>A0A919UGY4_9ACTN</name>
<dbReference type="PANTHER" id="PTHR43221">
    <property type="entry name" value="PROTEASE HTPX"/>
    <property type="match status" value="1"/>
</dbReference>
<evidence type="ECO:0000256" key="9">
    <source>
        <dbReference type="ARBA" id="ARBA00023136"/>
    </source>
</evidence>
<evidence type="ECO:0000256" key="1">
    <source>
        <dbReference type="ARBA" id="ARBA00022475"/>
    </source>
</evidence>
<evidence type="ECO:0000313" key="13">
    <source>
        <dbReference type="EMBL" id="GIG51836.1"/>
    </source>
</evidence>
<accession>A0A919UGY4</accession>